<keyword evidence="7" id="KW-0406">Ion transport</keyword>
<evidence type="ECO:0000259" key="12">
    <source>
        <dbReference type="Pfam" id="PF13609"/>
    </source>
</evidence>
<evidence type="ECO:0000256" key="7">
    <source>
        <dbReference type="ARBA" id="ARBA00023065"/>
    </source>
</evidence>
<keyword evidence="3" id="KW-0813">Transport</keyword>
<organism evidence="13 14">
    <name type="scientific">Rheinheimera tilapiae</name>
    <dbReference type="NCBI Taxonomy" id="875043"/>
    <lineage>
        <taxon>Bacteria</taxon>
        <taxon>Pseudomonadati</taxon>
        <taxon>Pseudomonadota</taxon>
        <taxon>Gammaproteobacteria</taxon>
        <taxon>Chromatiales</taxon>
        <taxon>Chromatiaceae</taxon>
        <taxon>Rheinheimera</taxon>
    </lineage>
</organism>
<comment type="subunit">
    <text evidence="2">Homotrimer.</text>
</comment>
<keyword evidence="9" id="KW-0472">Membrane</keyword>
<keyword evidence="8" id="KW-0626">Porin</keyword>
<feature type="chain" id="PRO_5047223759" evidence="11">
    <location>
        <begin position="23"/>
        <end position="321"/>
    </location>
</feature>
<comment type="subcellular location">
    <subcellularLocation>
        <location evidence="1">Cell outer membrane</location>
        <topology evidence="1">Multi-pass membrane protein</topology>
    </subcellularLocation>
</comment>
<protein>
    <submittedName>
        <fullName evidence="13">Porin</fullName>
    </submittedName>
</protein>
<dbReference type="Proteomes" id="UP001589813">
    <property type="component" value="Unassembled WGS sequence"/>
</dbReference>
<dbReference type="CDD" id="cd00342">
    <property type="entry name" value="gram_neg_porins"/>
    <property type="match status" value="1"/>
</dbReference>
<name>A0ABV6BIL5_9GAMM</name>
<evidence type="ECO:0000256" key="11">
    <source>
        <dbReference type="SAM" id="SignalP"/>
    </source>
</evidence>
<evidence type="ECO:0000313" key="14">
    <source>
        <dbReference type="Proteomes" id="UP001589813"/>
    </source>
</evidence>
<dbReference type="SUPFAM" id="SSF56935">
    <property type="entry name" value="Porins"/>
    <property type="match status" value="1"/>
</dbReference>
<dbReference type="PANTHER" id="PTHR34501:SF9">
    <property type="entry name" value="MAJOR OUTER MEMBRANE PROTEIN P.IA"/>
    <property type="match status" value="1"/>
</dbReference>
<comment type="caution">
    <text evidence="13">The sequence shown here is derived from an EMBL/GenBank/DDBJ whole genome shotgun (WGS) entry which is preliminary data.</text>
</comment>
<keyword evidence="6 11" id="KW-0732">Signal</keyword>
<keyword evidence="10" id="KW-0998">Cell outer membrane</keyword>
<keyword evidence="4" id="KW-1134">Transmembrane beta strand</keyword>
<reference evidence="13 14" key="1">
    <citation type="submission" date="2024-09" db="EMBL/GenBank/DDBJ databases">
        <authorList>
            <person name="Sun Q."/>
            <person name="Mori K."/>
        </authorList>
    </citation>
    <scope>NUCLEOTIDE SEQUENCE [LARGE SCALE GENOMIC DNA]</scope>
    <source>
        <strain evidence="13 14">KCTC 23315</strain>
    </source>
</reference>
<evidence type="ECO:0000256" key="5">
    <source>
        <dbReference type="ARBA" id="ARBA00022692"/>
    </source>
</evidence>
<dbReference type="Pfam" id="PF13609">
    <property type="entry name" value="Porin_4"/>
    <property type="match status" value="1"/>
</dbReference>
<dbReference type="PANTHER" id="PTHR34501">
    <property type="entry name" value="PROTEIN YDDL-RELATED"/>
    <property type="match status" value="1"/>
</dbReference>
<evidence type="ECO:0000256" key="3">
    <source>
        <dbReference type="ARBA" id="ARBA00022448"/>
    </source>
</evidence>
<dbReference type="InterPro" id="IPR023614">
    <property type="entry name" value="Porin_dom_sf"/>
</dbReference>
<accession>A0ABV6BIL5</accession>
<sequence length="321" mass="35808">MHKPLLLTVAGLVAGVASPLQANDFNWDFYGKLDVQALYADANLLRYADEGWQIEAPFSRLGFKADQALTDDLKLIAVYEWQVNGLDDSNKGHRFGSRNTYIGLASNSYGELIFGKNDSKFKKSEGKIDLFNETLADMAQLAPGQDRLENIVSYQSPKLGLWQWSATYQTGASDETAGGYDWSLSYGDAAFKQAPYYLAYARANELNNISADRLLAHALLHESTLGTLSGGLMWQHSEHQTKPLKGNAWLAELQLKRDTIAYKLQFMQDHSRTRHSEEGYSWSVGADYSLSKDLTAYLIGTQLKLETQHDSAAAVGIKWVF</sequence>
<dbReference type="InterPro" id="IPR033900">
    <property type="entry name" value="Gram_neg_porin_domain"/>
</dbReference>
<keyword evidence="14" id="KW-1185">Reference proteome</keyword>
<evidence type="ECO:0000256" key="2">
    <source>
        <dbReference type="ARBA" id="ARBA00011233"/>
    </source>
</evidence>
<gene>
    <name evidence="13" type="ORF">ACFFJP_13765</name>
</gene>
<dbReference type="Gene3D" id="2.40.160.10">
    <property type="entry name" value="Porin"/>
    <property type="match status" value="1"/>
</dbReference>
<evidence type="ECO:0000256" key="9">
    <source>
        <dbReference type="ARBA" id="ARBA00023136"/>
    </source>
</evidence>
<dbReference type="InterPro" id="IPR050298">
    <property type="entry name" value="Gram-neg_bact_OMP"/>
</dbReference>
<evidence type="ECO:0000256" key="8">
    <source>
        <dbReference type="ARBA" id="ARBA00023114"/>
    </source>
</evidence>
<evidence type="ECO:0000256" key="10">
    <source>
        <dbReference type="ARBA" id="ARBA00023237"/>
    </source>
</evidence>
<dbReference type="RefSeq" id="WP_377245035.1">
    <property type="nucleotide sequence ID" value="NZ_JBHLXP010000003.1"/>
</dbReference>
<dbReference type="EMBL" id="JBHLXP010000003">
    <property type="protein sequence ID" value="MFC0049358.1"/>
    <property type="molecule type" value="Genomic_DNA"/>
</dbReference>
<evidence type="ECO:0000256" key="4">
    <source>
        <dbReference type="ARBA" id="ARBA00022452"/>
    </source>
</evidence>
<feature type="domain" description="Porin" evidence="12">
    <location>
        <begin position="13"/>
        <end position="302"/>
    </location>
</feature>
<keyword evidence="5" id="KW-0812">Transmembrane</keyword>
<feature type="signal peptide" evidence="11">
    <location>
        <begin position="1"/>
        <end position="22"/>
    </location>
</feature>
<evidence type="ECO:0000256" key="6">
    <source>
        <dbReference type="ARBA" id="ARBA00022729"/>
    </source>
</evidence>
<evidence type="ECO:0000313" key="13">
    <source>
        <dbReference type="EMBL" id="MFC0049358.1"/>
    </source>
</evidence>
<proteinExistence type="predicted"/>
<evidence type="ECO:0000256" key="1">
    <source>
        <dbReference type="ARBA" id="ARBA00004571"/>
    </source>
</evidence>